<evidence type="ECO:0000313" key="9">
    <source>
        <dbReference type="EMBL" id="KAL1586931.1"/>
    </source>
</evidence>
<protein>
    <recommendedName>
        <fullName evidence="8">Amino acid transporter transmembrane domain-containing protein</fullName>
    </recommendedName>
</protein>
<evidence type="ECO:0000259" key="8">
    <source>
        <dbReference type="Pfam" id="PF01490"/>
    </source>
</evidence>
<feature type="transmembrane region" description="Helical" evidence="7">
    <location>
        <begin position="132"/>
        <end position="154"/>
    </location>
</feature>
<dbReference type="EMBL" id="JAAQHG020000012">
    <property type="protein sequence ID" value="KAL1586931.1"/>
    <property type="molecule type" value="Genomic_DNA"/>
</dbReference>
<evidence type="ECO:0000313" key="10">
    <source>
        <dbReference type="Proteomes" id="UP000803884"/>
    </source>
</evidence>
<reference evidence="9 10" key="1">
    <citation type="journal article" date="2020" name="Microbiol. Resour. Announc.">
        <title>Draft Genome Sequence of a Cladosporium Species Isolated from the Mesophotic Ascidian Didemnum maculosum.</title>
        <authorList>
            <person name="Gioti A."/>
            <person name="Siaperas R."/>
            <person name="Nikolaivits E."/>
            <person name="Le Goff G."/>
            <person name="Ouazzani J."/>
            <person name="Kotoulas G."/>
            <person name="Topakas E."/>
        </authorList>
    </citation>
    <scope>NUCLEOTIDE SEQUENCE [LARGE SCALE GENOMIC DNA]</scope>
    <source>
        <strain evidence="9 10">TM138-S3</strain>
    </source>
</reference>
<evidence type="ECO:0000256" key="2">
    <source>
        <dbReference type="ARBA" id="ARBA00008066"/>
    </source>
</evidence>
<keyword evidence="3 7" id="KW-0812">Transmembrane</keyword>
<dbReference type="GO" id="GO:0016020">
    <property type="term" value="C:membrane"/>
    <property type="evidence" value="ECO:0007669"/>
    <property type="project" value="UniProtKB-SubCell"/>
</dbReference>
<dbReference type="PANTHER" id="PTHR22950:SF683">
    <property type="entry name" value="AMINO ACID TRANSPORTER (EUROFUNG)"/>
    <property type="match status" value="1"/>
</dbReference>
<feature type="transmembrane region" description="Helical" evidence="7">
    <location>
        <begin position="160"/>
        <end position="180"/>
    </location>
</feature>
<name>A0AB34KT56_9PEZI</name>
<comment type="similarity">
    <text evidence="2">Belongs to the amino acid/polyamine transporter 2 family.</text>
</comment>
<sequence>MEMNPKVNDAAEHGDLEQTMTGAPSQPGDVQNVQMSDDVFGEVGEDGPNYRNVGWIAAAVLMLKSQIGIGVLSIPTAFDVLGMIPGIICLLFIASVATWSGFIVGPFKLRHPSVYGLDDAGMMIAGPIAREMMAGGFTLYWIFLSGSGMLGVSIGLNALSTHGACTAIFVAVAAAIGFIFASVRTLGRLSWLAWVGTACVLVSVFVLTVAAGVQERPAAAPQTGPWESNWKIAANPTFEEAMAAVSSLVLAYAGVPAFFAVASEMADPKLYTRSVLSCQLVATVTYSIIGIVVYYYCGSFVASPALGSAGVLMKKVCYGLVLPGLIVSTLLYIHLTAKYFMVRILRGSKHLAANTWQHWTTWLCCTGGITIIAYCIASGIPVFESLVSLVGALFGTFMTFQPMGAMWFYDNWNKVERDWKWKLRVCWAAFVIVIGTFLMIGGTYGSVVGIIDSYSAEGGGSGAWSCADNSNSV</sequence>
<comment type="caution">
    <text evidence="9">The sequence shown here is derived from an EMBL/GenBank/DDBJ whole genome shotgun (WGS) entry which is preliminary data.</text>
</comment>
<dbReference type="PANTHER" id="PTHR22950">
    <property type="entry name" value="AMINO ACID TRANSPORTER"/>
    <property type="match status" value="1"/>
</dbReference>
<feature type="transmembrane region" description="Helical" evidence="7">
    <location>
        <begin position="316"/>
        <end position="335"/>
    </location>
</feature>
<feature type="transmembrane region" description="Helical" evidence="7">
    <location>
        <begin position="241"/>
        <end position="262"/>
    </location>
</feature>
<feature type="transmembrane region" description="Helical" evidence="7">
    <location>
        <begin position="80"/>
        <end position="104"/>
    </location>
</feature>
<proteinExistence type="inferred from homology"/>
<feature type="transmembrane region" description="Helical" evidence="7">
    <location>
        <begin position="356"/>
        <end position="380"/>
    </location>
</feature>
<dbReference type="GeneID" id="96005474"/>
<dbReference type="AlphaFoldDB" id="A0AB34KT56"/>
<evidence type="ECO:0000256" key="3">
    <source>
        <dbReference type="ARBA" id="ARBA00022692"/>
    </source>
</evidence>
<keyword evidence="10" id="KW-1185">Reference proteome</keyword>
<evidence type="ECO:0000256" key="7">
    <source>
        <dbReference type="SAM" id="Phobius"/>
    </source>
</evidence>
<evidence type="ECO:0000256" key="6">
    <source>
        <dbReference type="SAM" id="MobiDB-lite"/>
    </source>
</evidence>
<evidence type="ECO:0000256" key="5">
    <source>
        <dbReference type="ARBA" id="ARBA00023136"/>
    </source>
</evidence>
<evidence type="ECO:0000256" key="4">
    <source>
        <dbReference type="ARBA" id="ARBA00022989"/>
    </source>
</evidence>
<dbReference type="GO" id="GO:0015179">
    <property type="term" value="F:L-amino acid transmembrane transporter activity"/>
    <property type="evidence" value="ECO:0007669"/>
    <property type="project" value="TreeGrafter"/>
</dbReference>
<dbReference type="Pfam" id="PF01490">
    <property type="entry name" value="Aa_trans"/>
    <property type="match status" value="1"/>
</dbReference>
<accession>A0AB34KT56</accession>
<feature type="transmembrane region" description="Helical" evidence="7">
    <location>
        <begin position="53"/>
        <end position="74"/>
    </location>
</feature>
<feature type="transmembrane region" description="Helical" evidence="7">
    <location>
        <begin position="421"/>
        <end position="440"/>
    </location>
</feature>
<feature type="transmembrane region" description="Helical" evidence="7">
    <location>
        <begin position="274"/>
        <end position="296"/>
    </location>
</feature>
<keyword evidence="4 7" id="KW-1133">Transmembrane helix</keyword>
<dbReference type="RefSeq" id="XP_069230036.1">
    <property type="nucleotide sequence ID" value="XM_069372636.1"/>
</dbReference>
<dbReference type="Proteomes" id="UP000803884">
    <property type="component" value="Unassembled WGS sequence"/>
</dbReference>
<feature type="region of interest" description="Disordered" evidence="6">
    <location>
        <begin position="1"/>
        <end position="31"/>
    </location>
</feature>
<dbReference type="FunFam" id="1.20.1740.10:FF:000039">
    <property type="entry name" value="Neutral amino acid transporter (Eurofung)"/>
    <property type="match status" value="1"/>
</dbReference>
<evidence type="ECO:0000256" key="1">
    <source>
        <dbReference type="ARBA" id="ARBA00004141"/>
    </source>
</evidence>
<dbReference type="InterPro" id="IPR013057">
    <property type="entry name" value="AA_transpt_TM"/>
</dbReference>
<feature type="transmembrane region" description="Helical" evidence="7">
    <location>
        <begin position="192"/>
        <end position="213"/>
    </location>
</feature>
<feature type="transmembrane region" description="Helical" evidence="7">
    <location>
        <begin position="386"/>
        <end position="409"/>
    </location>
</feature>
<keyword evidence="5 7" id="KW-0472">Membrane</keyword>
<feature type="compositionally biased region" description="Polar residues" evidence="6">
    <location>
        <begin position="18"/>
        <end position="31"/>
    </location>
</feature>
<feature type="domain" description="Amino acid transporter transmembrane" evidence="8">
    <location>
        <begin position="52"/>
        <end position="447"/>
    </location>
</feature>
<gene>
    <name evidence="9" type="ORF">WHR41_04030</name>
</gene>
<organism evidence="9 10">
    <name type="scientific">Cladosporium halotolerans</name>
    <dbReference type="NCBI Taxonomy" id="1052096"/>
    <lineage>
        <taxon>Eukaryota</taxon>
        <taxon>Fungi</taxon>
        <taxon>Dikarya</taxon>
        <taxon>Ascomycota</taxon>
        <taxon>Pezizomycotina</taxon>
        <taxon>Dothideomycetes</taxon>
        <taxon>Dothideomycetidae</taxon>
        <taxon>Cladosporiales</taxon>
        <taxon>Cladosporiaceae</taxon>
        <taxon>Cladosporium</taxon>
    </lineage>
</organism>
<comment type="subcellular location">
    <subcellularLocation>
        <location evidence="1">Membrane</location>
        <topology evidence="1">Multi-pass membrane protein</topology>
    </subcellularLocation>
</comment>